<dbReference type="EMBL" id="KL363234">
    <property type="protein sequence ID" value="KFD51923.1"/>
    <property type="molecule type" value="Genomic_DNA"/>
</dbReference>
<keyword evidence="2" id="KW-1185">Reference proteome</keyword>
<evidence type="ECO:0000313" key="2">
    <source>
        <dbReference type="Proteomes" id="UP000030764"/>
    </source>
</evidence>
<dbReference type="AlphaFoldDB" id="A0A085M3X7"/>
<gene>
    <name evidence="1" type="ORF">M513_07252</name>
</gene>
<dbReference type="Proteomes" id="UP000030764">
    <property type="component" value="Unassembled WGS sequence"/>
</dbReference>
<proteinExistence type="predicted"/>
<accession>A0A085M3X7</accession>
<name>A0A085M3X7_9BILA</name>
<organism evidence="1 2">
    <name type="scientific">Trichuris suis</name>
    <name type="common">pig whipworm</name>
    <dbReference type="NCBI Taxonomy" id="68888"/>
    <lineage>
        <taxon>Eukaryota</taxon>
        <taxon>Metazoa</taxon>
        <taxon>Ecdysozoa</taxon>
        <taxon>Nematoda</taxon>
        <taxon>Enoplea</taxon>
        <taxon>Dorylaimia</taxon>
        <taxon>Trichinellida</taxon>
        <taxon>Trichuridae</taxon>
        <taxon>Trichuris</taxon>
    </lineage>
</organism>
<protein>
    <submittedName>
        <fullName evidence="1">Uncharacterized protein</fullName>
    </submittedName>
</protein>
<reference evidence="1 2" key="1">
    <citation type="journal article" date="2014" name="Nat. Genet.">
        <title>Genome and transcriptome of the porcine whipworm Trichuris suis.</title>
        <authorList>
            <person name="Jex A.R."/>
            <person name="Nejsum P."/>
            <person name="Schwarz E.M."/>
            <person name="Hu L."/>
            <person name="Young N.D."/>
            <person name="Hall R.S."/>
            <person name="Korhonen P.K."/>
            <person name="Liao S."/>
            <person name="Thamsborg S."/>
            <person name="Xia J."/>
            <person name="Xu P."/>
            <person name="Wang S."/>
            <person name="Scheerlinck J.P."/>
            <person name="Hofmann A."/>
            <person name="Sternberg P.W."/>
            <person name="Wang J."/>
            <person name="Gasser R.B."/>
        </authorList>
    </citation>
    <scope>NUCLEOTIDE SEQUENCE [LARGE SCALE GENOMIC DNA]</scope>
    <source>
        <strain evidence="1">DCEP-RM93M</strain>
    </source>
</reference>
<sequence>MANAFKGSAVVEHSSQCSLDLRPKIICRESLFSLRKLKQALYVRDNAPSINRDKCAEVNEAWADLISQTTCCALHQNLVPLSQG</sequence>
<evidence type="ECO:0000313" key="1">
    <source>
        <dbReference type="EMBL" id="KFD51923.1"/>
    </source>
</evidence>